<proteinExistence type="predicted"/>
<protein>
    <submittedName>
        <fullName evidence="1">Uncharacterized protein</fullName>
    </submittedName>
</protein>
<gene>
    <name evidence="1" type="ORF">Pmani_005612</name>
</gene>
<dbReference type="PANTHER" id="PTHR47510">
    <property type="entry name" value="REVERSE TRANSCRIPTASE DOMAIN-CONTAINING PROTEIN"/>
    <property type="match status" value="1"/>
</dbReference>
<dbReference type="EMBL" id="JAWZYT010000424">
    <property type="protein sequence ID" value="KAK4323710.1"/>
    <property type="molecule type" value="Genomic_DNA"/>
</dbReference>
<sequence>MLTLLTGKMSSVTPIPKTPIPQPFNDLSPVAITPLPSLLCEDFVFNWSYSQISKQLDTRQFGNIKSTSTSHCLVSFLEFIHSHLDKSNTSLALAFVDFRKALYFDLVDHTVVINKAINLGLYLSLVAWLANFLTGR</sequence>
<keyword evidence="2" id="KW-1185">Reference proteome</keyword>
<name>A0AAE1QCM2_9EUCA</name>
<dbReference type="AlphaFoldDB" id="A0AAE1QCM2"/>
<evidence type="ECO:0000313" key="2">
    <source>
        <dbReference type="Proteomes" id="UP001292094"/>
    </source>
</evidence>
<evidence type="ECO:0000313" key="1">
    <source>
        <dbReference type="EMBL" id="KAK4323710.1"/>
    </source>
</evidence>
<dbReference type="PANTHER" id="PTHR47510:SF3">
    <property type="entry name" value="ENDO_EXONUCLEASE_PHOSPHATASE DOMAIN-CONTAINING PROTEIN"/>
    <property type="match status" value="1"/>
</dbReference>
<organism evidence="1 2">
    <name type="scientific">Petrolisthes manimaculis</name>
    <dbReference type="NCBI Taxonomy" id="1843537"/>
    <lineage>
        <taxon>Eukaryota</taxon>
        <taxon>Metazoa</taxon>
        <taxon>Ecdysozoa</taxon>
        <taxon>Arthropoda</taxon>
        <taxon>Crustacea</taxon>
        <taxon>Multicrustacea</taxon>
        <taxon>Malacostraca</taxon>
        <taxon>Eumalacostraca</taxon>
        <taxon>Eucarida</taxon>
        <taxon>Decapoda</taxon>
        <taxon>Pleocyemata</taxon>
        <taxon>Anomura</taxon>
        <taxon>Galatheoidea</taxon>
        <taxon>Porcellanidae</taxon>
        <taxon>Petrolisthes</taxon>
    </lineage>
</organism>
<dbReference type="Proteomes" id="UP001292094">
    <property type="component" value="Unassembled WGS sequence"/>
</dbReference>
<comment type="caution">
    <text evidence="1">The sequence shown here is derived from an EMBL/GenBank/DDBJ whole genome shotgun (WGS) entry which is preliminary data.</text>
</comment>
<reference evidence="1" key="1">
    <citation type="submission" date="2023-11" db="EMBL/GenBank/DDBJ databases">
        <title>Genome assemblies of two species of porcelain crab, Petrolisthes cinctipes and Petrolisthes manimaculis (Anomura: Porcellanidae).</title>
        <authorList>
            <person name="Angst P."/>
        </authorList>
    </citation>
    <scope>NUCLEOTIDE SEQUENCE</scope>
    <source>
        <strain evidence="1">PB745_02</strain>
        <tissue evidence="1">Gill</tissue>
    </source>
</reference>
<accession>A0AAE1QCM2</accession>